<evidence type="ECO:0000256" key="1">
    <source>
        <dbReference type="ARBA" id="ARBA00004162"/>
    </source>
</evidence>
<evidence type="ECO:0000256" key="4">
    <source>
        <dbReference type="ARBA" id="ARBA00022692"/>
    </source>
</evidence>
<dbReference type="STRING" id="1715285.SOFFGTOCOR_0563"/>
<dbReference type="NCBIfam" id="NF008248">
    <property type="entry name" value="PRK11024.1"/>
    <property type="match status" value="1"/>
</dbReference>
<evidence type="ECO:0000256" key="7">
    <source>
        <dbReference type="RuleBase" id="RU003879"/>
    </source>
</evidence>
<keyword evidence="10" id="KW-1185">Reference proteome</keyword>
<evidence type="ECO:0000256" key="3">
    <source>
        <dbReference type="ARBA" id="ARBA00022475"/>
    </source>
</evidence>
<gene>
    <name evidence="9" type="primary">tolR</name>
    <name evidence="9" type="ORF">SOFFGTOCOR_0563</name>
</gene>
<dbReference type="Gene3D" id="3.30.420.270">
    <property type="match status" value="1"/>
</dbReference>
<dbReference type="GO" id="GO:0005886">
    <property type="term" value="C:plasma membrane"/>
    <property type="evidence" value="ECO:0007669"/>
    <property type="project" value="UniProtKB-SubCell"/>
</dbReference>
<accession>A0A0M6W998</accession>
<dbReference type="PANTHER" id="PTHR30558:SF7">
    <property type="entry name" value="TOL-PAL SYSTEM PROTEIN TOLR"/>
    <property type="match status" value="1"/>
</dbReference>
<keyword evidence="3" id="KW-1003">Cell membrane</keyword>
<keyword evidence="7" id="KW-0653">Protein transport</keyword>
<protein>
    <submittedName>
        <fullName evidence="9">Protein TolR</fullName>
    </submittedName>
</protein>
<sequence>MMVRNRVKRFNLKSEINVVPLLDVLLVLLLTFIVTSPLITQSLDVDLPKAEKTKKIGAVDTSQVILEVVDIDHYNIFVNGKRIESIHKNDILSTTKEQIEKNPKVFFLVGGDKNVPYNEIIKVLNILHSSGIKSVGLLTQPV</sequence>
<evidence type="ECO:0000256" key="5">
    <source>
        <dbReference type="ARBA" id="ARBA00022989"/>
    </source>
</evidence>
<dbReference type="PANTHER" id="PTHR30558">
    <property type="entry name" value="EXBD MEMBRANE COMPONENT OF PMF-DRIVEN MACROMOLECULE IMPORT SYSTEM"/>
    <property type="match status" value="1"/>
</dbReference>
<evidence type="ECO:0000256" key="8">
    <source>
        <dbReference type="SAM" id="Phobius"/>
    </source>
</evidence>
<evidence type="ECO:0000256" key="6">
    <source>
        <dbReference type="ARBA" id="ARBA00023136"/>
    </source>
</evidence>
<evidence type="ECO:0000313" key="9">
    <source>
        <dbReference type="EMBL" id="CRK85966.1"/>
    </source>
</evidence>
<dbReference type="GO" id="GO:0022857">
    <property type="term" value="F:transmembrane transporter activity"/>
    <property type="evidence" value="ECO:0007669"/>
    <property type="project" value="InterPro"/>
</dbReference>
<keyword evidence="4 7" id="KW-0812">Transmembrane</keyword>
<dbReference type="GO" id="GO:0015031">
    <property type="term" value="P:protein transport"/>
    <property type="evidence" value="ECO:0007669"/>
    <property type="project" value="UniProtKB-KW"/>
</dbReference>
<dbReference type="EMBL" id="CVRF01000003">
    <property type="protein sequence ID" value="CRK85966.1"/>
    <property type="molecule type" value="Genomic_DNA"/>
</dbReference>
<proteinExistence type="inferred from homology"/>
<comment type="subcellular location">
    <subcellularLocation>
        <location evidence="1">Cell membrane</location>
        <topology evidence="1">Single-pass membrane protein</topology>
    </subcellularLocation>
    <subcellularLocation>
        <location evidence="7">Cell membrane</location>
        <topology evidence="7">Single-pass type II membrane protein</topology>
    </subcellularLocation>
</comment>
<evidence type="ECO:0000313" key="10">
    <source>
        <dbReference type="Proteomes" id="UP000242301"/>
    </source>
</evidence>
<keyword evidence="5 8" id="KW-1133">Transmembrane helix</keyword>
<dbReference type="InterPro" id="IPR003400">
    <property type="entry name" value="ExbD"/>
</dbReference>
<dbReference type="AlphaFoldDB" id="A0A0M6W998"/>
<evidence type="ECO:0000256" key="2">
    <source>
        <dbReference type="ARBA" id="ARBA00005811"/>
    </source>
</evidence>
<reference evidence="10" key="1">
    <citation type="submission" date="2015-05" db="EMBL/GenBank/DDBJ databases">
        <authorList>
            <person name="Manzano-Marin A."/>
        </authorList>
    </citation>
    <scope>NUCLEOTIDE SEQUENCE [LARGE SCALE GENOMIC DNA]</scope>
    <source>
        <strain evidence="10">officinalis</strain>
    </source>
</reference>
<organism evidence="9 10">
    <name type="scientific">Candidatus Providencia siddallii</name>
    <dbReference type="NCBI Taxonomy" id="1715285"/>
    <lineage>
        <taxon>Bacteria</taxon>
        <taxon>Pseudomonadati</taxon>
        <taxon>Pseudomonadota</taxon>
        <taxon>Gammaproteobacteria</taxon>
        <taxon>Enterobacterales</taxon>
        <taxon>Morganellaceae</taxon>
        <taxon>Providencia</taxon>
    </lineage>
</organism>
<name>A0A0M6W998_9GAMM</name>
<keyword evidence="7" id="KW-0813">Transport</keyword>
<keyword evidence="6 8" id="KW-0472">Membrane</keyword>
<dbReference type="Proteomes" id="UP000242301">
    <property type="component" value="Unassembled WGS sequence"/>
</dbReference>
<feature type="transmembrane region" description="Helical" evidence="8">
    <location>
        <begin position="21"/>
        <end position="39"/>
    </location>
</feature>
<comment type="similarity">
    <text evidence="2 7">Belongs to the ExbD/TolR family.</text>
</comment>
<dbReference type="Pfam" id="PF02472">
    <property type="entry name" value="ExbD"/>
    <property type="match status" value="1"/>
</dbReference>